<organism evidence="3 4">
    <name type="scientific">Paramecium sonneborni</name>
    <dbReference type="NCBI Taxonomy" id="65129"/>
    <lineage>
        <taxon>Eukaryota</taxon>
        <taxon>Sar</taxon>
        <taxon>Alveolata</taxon>
        <taxon>Ciliophora</taxon>
        <taxon>Intramacronucleata</taxon>
        <taxon>Oligohymenophorea</taxon>
        <taxon>Peniculida</taxon>
        <taxon>Parameciidae</taxon>
        <taxon>Paramecium</taxon>
    </lineage>
</organism>
<feature type="coiled-coil region" evidence="1">
    <location>
        <begin position="427"/>
        <end position="454"/>
    </location>
</feature>
<feature type="transmembrane region" description="Helical" evidence="2">
    <location>
        <begin position="125"/>
        <end position="145"/>
    </location>
</feature>
<feature type="transmembrane region" description="Helical" evidence="2">
    <location>
        <begin position="30"/>
        <end position="52"/>
    </location>
</feature>
<dbReference type="OrthoDB" id="305152at2759"/>
<dbReference type="AlphaFoldDB" id="A0A8S1K7G4"/>
<proteinExistence type="predicted"/>
<keyword evidence="4" id="KW-1185">Reference proteome</keyword>
<feature type="transmembrane region" description="Helical" evidence="2">
    <location>
        <begin position="7"/>
        <end position="24"/>
    </location>
</feature>
<feature type="transmembrane region" description="Helical" evidence="2">
    <location>
        <begin position="64"/>
        <end position="82"/>
    </location>
</feature>
<dbReference type="EMBL" id="CAJJDN010000005">
    <property type="protein sequence ID" value="CAD8051229.1"/>
    <property type="molecule type" value="Genomic_DNA"/>
</dbReference>
<dbReference type="Proteomes" id="UP000692954">
    <property type="component" value="Unassembled WGS sequence"/>
</dbReference>
<evidence type="ECO:0000256" key="1">
    <source>
        <dbReference type="SAM" id="Coils"/>
    </source>
</evidence>
<evidence type="ECO:0008006" key="5">
    <source>
        <dbReference type="Google" id="ProtNLM"/>
    </source>
</evidence>
<feature type="transmembrane region" description="Helical" evidence="2">
    <location>
        <begin position="151"/>
        <end position="169"/>
    </location>
</feature>
<keyword evidence="1" id="KW-0175">Coiled coil</keyword>
<comment type="caution">
    <text evidence="3">The sequence shown here is derived from an EMBL/GenBank/DDBJ whole genome shotgun (WGS) entry which is preliminary data.</text>
</comment>
<sequence length="680" mass="79847">MQMFKLILPQILNTGFSILCIAYLQLKGQILNFLIPQLIFLAFGLAFSLAAIRKRAQNVQQIDHSPIFFTILLLIQFASLLYLSSENISENLLCLLFGNMLSLQKLKSNEKNEKNEKKQFLNIKIMVQALSLLTIFVIIVLFKNISNNLEYIIIVSSLIIIVCSYEFVLSHYKHQVQQIEQSKVIVARRQSVLNQIQIPFQNFQGIWDRFNDQQYFFISYRNNEIVVEKMSQFLIQFLKEKCLSIEDYMKKIQLFQISYESEHILTNNMFEIKNANLYSFIRDQIIEEKQSAVMQRRKSQSNINEELQQQKLISPQYEQRQRLQSVQRNEMGNTLNLNNSSFQFMDREFLSASAIQKFDLLFVKPQENTSQMVNKKQQLYGLIQHDKLIYKKIQVSSYNQGLIIEIEDDSIENIKIQMNNIQNGYKQEVTQKEIQKLSQMLNDVQQKFNKMLNNQNRENKLLCQAQLQLYVLEIEIYNFIYFLSDGLPFPKQDQVNIITFLQSIKAKFMQDTTVLEKSIELIIQNDLNNQFITTDIRYLRQIIVNLLVNSIKAHRKPDISNTIYLRVIQTLNEEIKFEINDKASGFSQSIDFKRVREGKLGIFIVQKLLPCISKNPQLSFKTVHFENKQVGSSISFVLPRQMNLINNSLHNSSNNIFQQESYKLAQIMQSQLLTQNQDFI</sequence>
<accession>A0A8S1K7G4</accession>
<name>A0A8S1K7G4_9CILI</name>
<protein>
    <recommendedName>
        <fullName evidence="5">Histidine kinase domain-containing protein</fullName>
    </recommendedName>
</protein>
<evidence type="ECO:0000256" key="2">
    <source>
        <dbReference type="SAM" id="Phobius"/>
    </source>
</evidence>
<evidence type="ECO:0000313" key="4">
    <source>
        <dbReference type="Proteomes" id="UP000692954"/>
    </source>
</evidence>
<keyword evidence="2" id="KW-1133">Transmembrane helix</keyword>
<keyword evidence="2" id="KW-0812">Transmembrane</keyword>
<evidence type="ECO:0000313" key="3">
    <source>
        <dbReference type="EMBL" id="CAD8051229.1"/>
    </source>
</evidence>
<gene>
    <name evidence="3" type="ORF">PSON_ATCC_30995.1.T0050461</name>
</gene>
<keyword evidence="2" id="KW-0472">Membrane</keyword>
<reference evidence="3" key="1">
    <citation type="submission" date="2021-01" db="EMBL/GenBank/DDBJ databases">
        <authorList>
            <consortium name="Genoscope - CEA"/>
            <person name="William W."/>
        </authorList>
    </citation>
    <scope>NUCLEOTIDE SEQUENCE</scope>
</reference>